<evidence type="ECO:0000313" key="4">
    <source>
        <dbReference type="Proteomes" id="UP000799779"/>
    </source>
</evidence>
<reference evidence="3" key="1">
    <citation type="journal article" date="2020" name="Stud. Mycol.">
        <title>101 Dothideomycetes genomes: a test case for predicting lifestyles and emergence of pathogens.</title>
        <authorList>
            <person name="Haridas S."/>
            <person name="Albert R."/>
            <person name="Binder M."/>
            <person name="Bloem J."/>
            <person name="Labutti K."/>
            <person name="Salamov A."/>
            <person name="Andreopoulos B."/>
            <person name="Baker S."/>
            <person name="Barry K."/>
            <person name="Bills G."/>
            <person name="Bluhm B."/>
            <person name="Cannon C."/>
            <person name="Castanera R."/>
            <person name="Culley D."/>
            <person name="Daum C."/>
            <person name="Ezra D."/>
            <person name="Gonzalez J."/>
            <person name="Henrissat B."/>
            <person name="Kuo A."/>
            <person name="Liang C."/>
            <person name="Lipzen A."/>
            <person name="Lutzoni F."/>
            <person name="Magnuson J."/>
            <person name="Mondo S."/>
            <person name="Nolan M."/>
            <person name="Ohm R."/>
            <person name="Pangilinan J."/>
            <person name="Park H.-J."/>
            <person name="Ramirez L."/>
            <person name="Alfaro M."/>
            <person name="Sun H."/>
            <person name="Tritt A."/>
            <person name="Yoshinaga Y."/>
            <person name="Zwiers L.-H."/>
            <person name="Turgeon B."/>
            <person name="Goodwin S."/>
            <person name="Spatafora J."/>
            <person name="Crous P."/>
            <person name="Grigoriev I."/>
        </authorList>
    </citation>
    <scope>NUCLEOTIDE SEQUENCE</scope>
    <source>
        <strain evidence="3">CBS 123094</strain>
    </source>
</reference>
<keyword evidence="1" id="KW-1133">Transmembrane helix</keyword>
<name>A0A6A5X5F5_9PLEO</name>
<feature type="transmembrane region" description="Helical" evidence="1">
    <location>
        <begin position="374"/>
        <end position="398"/>
    </location>
</feature>
<dbReference type="AlphaFoldDB" id="A0A6A5X5F5"/>
<dbReference type="PANTHER" id="PTHR23028:SF134">
    <property type="entry name" value="PUTATIVE (AFU_ORTHOLOGUE AFUA_4G08520)-RELATED"/>
    <property type="match status" value="1"/>
</dbReference>
<feature type="transmembrane region" description="Helical" evidence="1">
    <location>
        <begin position="130"/>
        <end position="150"/>
    </location>
</feature>
<evidence type="ECO:0000259" key="2">
    <source>
        <dbReference type="Pfam" id="PF01757"/>
    </source>
</evidence>
<dbReference type="OrthoDB" id="5819582at2759"/>
<dbReference type="Proteomes" id="UP000799779">
    <property type="component" value="Unassembled WGS sequence"/>
</dbReference>
<feature type="transmembrane region" description="Helical" evidence="1">
    <location>
        <begin position="404"/>
        <end position="425"/>
    </location>
</feature>
<organism evidence="3 4">
    <name type="scientific">Amniculicola lignicola CBS 123094</name>
    <dbReference type="NCBI Taxonomy" id="1392246"/>
    <lineage>
        <taxon>Eukaryota</taxon>
        <taxon>Fungi</taxon>
        <taxon>Dikarya</taxon>
        <taxon>Ascomycota</taxon>
        <taxon>Pezizomycotina</taxon>
        <taxon>Dothideomycetes</taxon>
        <taxon>Pleosporomycetidae</taxon>
        <taxon>Pleosporales</taxon>
        <taxon>Amniculicolaceae</taxon>
        <taxon>Amniculicola</taxon>
    </lineage>
</organism>
<keyword evidence="4" id="KW-1185">Reference proteome</keyword>
<dbReference type="InterPro" id="IPR050879">
    <property type="entry name" value="Acyltransferase_3"/>
</dbReference>
<proteinExistence type="predicted"/>
<protein>
    <recommendedName>
        <fullName evidence="2">Acyltransferase 3 domain-containing protein</fullName>
    </recommendedName>
</protein>
<keyword evidence="1" id="KW-0812">Transmembrane</keyword>
<dbReference type="EMBL" id="ML977556">
    <property type="protein sequence ID" value="KAF2008179.1"/>
    <property type="molecule type" value="Genomic_DNA"/>
</dbReference>
<feature type="domain" description="Acyltransferase 3" evidence="2">
    <location>
        <begin position="32"/>
        <end position="417"/>
    </location>
</feature>
<dbReference type="InterPro" id="IPR002656">
    <property type="entry name" value="Acyl_transf_3_dom"/>
</dbReference>
<dbReference type="GO" id="GO:0016747">
    <property type="term" value="F:acyltransferase activity, transferring groups other than amino-acyl groups"/>
    <property type="evidence" value="ECO:0007669"/>
    <property type="project" value="InterPro"/>
</dbReference>
<evidence type="ECO:0000256" key="1">
    <source>
        <dbReference type="SAM" id="Phobius"/>
    </source>
</evidence>
<feature type="transmembrane region" description="Helical" evidence="1">
    <location>
        <begin position="71"/>
        <end position="94"/>
    </location>
</feature>
<evidence type="ECO:0000313" key="3">
    <source>
        <dbReference type="EMBL" id="KAF2008179.1"/>
    </source>
</evidence>
<sequence>MVEIVDVRGWIDWRFLARTEGPSRDVIRSTDFLDGMRGYAAFCVFISHFYVPAHPKSHVGYGGGNGKNDHWIPQLPIIRLIYSGQVCVFVFFVISGFSISLKPIRLARAGSHGALLDALFSATFRRAARLYAPCLATLLISLFLSCTGGMDYAASLKKNWPFAGKPLTIPTRYNSNWDQLKDWIGFVWSWSDPLNAKTLPGDMPYGTHLWTIPVEFKCSLISFISIIGVGKVSSWVRLWTLAAIGVYLHARGHPESALFLAGTVLAELHLIRQEKAAESPLIKEESRTQILRDTSIFILGLYLASYPRHGGDKSPFWAPFYPLAKYTVGETGKSCLYFFTSTASVLLVYIVSRSATLQRIFTTPLARYLGKTSFALYCVHQILILWFGFRIIVFIWTITGRDTIFAFELGMAIAFLMQTVVTICVKFTKWLEGLCALKA</sequence>
<feature type="transmembrane region" description="Helical" evidence="1">
    <location>
        <begin position="336"/>
        <end position="353"/>
    </location>
</feature>
<dbReference type="PANTHER" id="PTHR23028">
    <property type="entry name" value="ACETYLTRANSFERASE"/>
    <property type="match status" value="1"/>
</dbReference>
<dbReference type="Pfam" id="PF01757">
    <property type="entry name" value="Acyl_transf_3"/>
    <property type="match status" value="1"/>
</dbReference>
<accession>A0A6A5X5F5</accession>
<keyword evidence="1" id="KW-0472">Membrane</keyword>
<gene>
    <name evidence="3" type="ORF">P154DRAFT_550276</name>
</gene>